<reference evidence="3 4" key="1">
    <citation type="journal article" date="2016" name="Environ. Microbiol.">
        <title>Genomic resolution of a cold subsurface aquifer community provides metabolic insights for novel microbes adapted to high CO concentrations.</title>
        <authorList>
            <person name="Probst A.J."/>
            <person name="Castelle C.J."/>
            <person name="Singh A."/>
            <person name="Brown C.T."/>
            <person name="Anantharaman K."/>
            <person name="Sharon I."/>
            <person name="Hug L.A."/>
            <person name="Burstein D."/>
            <person name="Emerson J.B."/>
            <person name="Thomas B.C."/>
            <person name="Banfield J.F."/>
        </authorList>
    </citation>
    <scope>NUCLEOTIDE SEQUENCE [LARGE SCALE GENOMIC DNA]</scope>
    <source>
        <strain evidence="3">CG1_02_38_46</strain>
    </source>
</reference>
<dbReference type="InterPro" id="IPR012854">
    <property type="entry name" value="Cu_amine_oxidase-like_N"/>
</dbReference>
<dbReference type="CDD" id="cd02696">
    <property type="entry name" value="MurNAc-LAA"/>
    <property type="match status" value="1"/>
</dbReference>
<dbReference type="STRING" id="1817893.AUJ66_05350"/>
<evidence type="ECO:0000256" key="1">
    <source>
        <dbReference type="ARBA" id="ARBA00022801"/>
    </source>
</evidence>
<dbReference type="Pfam" id="PF01520">
    <property type="entry name" value="Amidase_3"/>
    <property type="match status" value="1"/>
</dbReference>
<dbReference type="Gene3D" id="3.30.457.10">
    <property type="entry name" value="Copper amine oxidase-like, N-terminal domain"/>
    <property type="match status" value="1"/>
</dbReference>
<dbReference type="FunFam" id="3.40.630.40:FF:000005">
    <property type="entry name" value="N-acetylmuramoyl-L-alanine amidase (AmiA)"/>
    <property type="match status" value="1"/>
</dbReference>
<feature type="domain" description="MurNAc-LAA" evidence="2">
    <location>
        <begin position="224"/>
        <end position="378"/>
    </location>
</feature>
<dbReference type="InterPro" id="IPR050695">
    <property type="entry name" value="N-acetylmuramoyl_amidase_3"/>
</dbReference>
<dbReference type="PANTHER" id="PTHR30404:SF0">
    <property type="entry name" value="N-ACETYLMURAMOYL-L-ALANINE AMIDASE AMIC"/>
    <property type="match status" value="1"/>
</dbReference>
<dbReference type="SUPFAM" id="SSF55383">
    <property type="entry name" value="Copper amine oxidase, domain N"/>
    <property type="match status" value="1"/>
</dbReference>
<evidence type="ECO:0000313" key="4">
    <source>
        <dbReference type="Proteomes" id="UP000182278"/>
    </source>
</evidence>
<dbReference type="InterPro" id="IPR002508">
    <property type="entry name" value="MurNAc-LAA_cat"/>
</dbReference>
<dbReference type="AlphaFoldDB" id="A0A1J4SDL0"/>
<organism evidence="3 4">
    <name type="scientific">Candidatus Desantisbacteria bacterium CG1_02_38_46</name>
    <dbReference type="NCBI Taxonomy" id="1817893"/>
    <lineage>
        <taxon>Bacteria</taxon>
        <taxon>Candidatus Desantisiibacteriota</taxon>
    </lineage>
</organism>
<gene>
    <name evidence="3" type="ORF">AUJ66_05350</name>
</gene>
<evidence type="ECO:0000313" key="3">
    <source>
        <dbReference type="EMBL" id="OIN96778.1"/>
    </source>
</evidence>
<dbReference type="EMBL" id="MNUO01000079">
    <property type="protein sequence ID" value="OIN96778.1"/>
    <property type="molecule type" value="Genomic_DNA"/>
</dbReference>
<keyword evidence="1" id="KW-0378">Hydrolase</keyword>
<proteinExistence type="predicted"/>
<protein>
    <recommendedName>
        <fullName evidence="2">MurNAc-LAA domain-containing protein</fullName>
    </recommendedName>
</protein>
<dbReference type="GO" id="GO:0008745">
    <property type="term" value="F:N-acetylmuramoyl-L-alanine amidase activity"/>
    <property type="evidence" value="ECO:0007669"/>
    <property type="project" value="InterPro"/>
</dbReference>
<dbReference type="SUPFAM" id="SSF53187">
    <property type="entry name" value="Zn-dependent exopeptidases"/>
    <property type="match status" value="1"/>
</dbReference>
<dbReference type="InterPro" id="IPR036582">
    <property type="entry name" value="Mao_N_sf"/>
</dbReference>
<sequence>MVRFPPPPFSQSKKSAMKNNYKIRLFKNGRCPYFLIFFSLIILCTDINAYILEPTKIDGKEYISLDDICEIFDISFDFQSYPRKIVLKSENETITLLPFSPQMMISRSATSREVVGGSRVYILESPPKFKDGIIFIPISFIGKAFGEKALESLKEKKEAKIKTIVIDAGHGGKDPGAIGPNGLMEKEINLDVAHKVYRLLNSRLPLKVLMTRKDDIFVPLFERTKFANSKGADLFVSIHCNAAFSPKTKGCETYFVSPALDPDARAVEVLENSVIKLEFEESKILKNNYLASILEDMAYYEFVRESSFAAACVQNNLSERLNLENRGIKQALFYVLRGAASPSILIEIAFISNPEEEAKLATESFRKEVSEAIFNGIKEYLTTGGTFK</sequence>
<dbReference type="SMART" id="SM00646">
    <property type="entry name" value="Ami_3"/>
    <property type="match status" value="1"/>
</dbReference>
<dbReference type="GO" id="GO:0009253">
    <property type="term" value="P:peptidoglycan catabolic process"/>
    <property type="evidence" value="ECO:0007669"/>
    <property type="project" value="InterPro"/>
</dbReference>
<comment type="caution">
    <text evidence="3">The sequence shown here is derived from an EMBL/GenBank/DDBJ whole genome shotgun (WGS) entry which is preliminary data.</text>
</comment>
<dbReference type="GO" id="GO:0030288">
    <property type="term" value="C:outer membrane-bounded periplasmic space"/>
    <property type="evidence" value="ECO:0007669"/>
    <property type="project" value="TreeGrafter"/>
</dbReference>
<dbReference type="PANTHER" id="PTHR30404">
    <property type="entry name" value="N-ACETYLMURAMOYL-L-ALANINE AMIDASE"/>
    <property type="match status" value="1"/>
</dbReference>
<accession>A0A1J4SDL0</accession>
<evidence type="ECO:0000259" key="2">
    <source>
        <dbReference type="SMART" id="SM00646"/>
    </source>
</evidence>
<dbReference type="Pfam" id="PF07833">
    <property type="entry name" value="Cu_amine_oxidN1"/>
    <property type="match status" value="1"/>
</dbReference>
<dbReference type="Proteomes" id="UP000182278">
    <property type="component" value="Unassembled WGS sequence"/>
</dbReference>
<name>A0A1J4SDL0_9BACT</name>
<dbReference type="Gene3D" id="3.40.630.40">
    <property type="entry name" value="Zn-dependent exopeptidases"/>
    <property type="match status" value="1"/>
</dbReference>